<keyword evidence="1" id="KW-0808">Transferase</keyword>
<protein>
    <submittedName>
        <fullName evidence="1">Streptomycin 6-kinase</fullName>
    </submittedName>
</protein>
<dbReference type="STRING" id="864069.MicloDRAFT_00002370"/>
<dbReference type="HOGENOM" id="CLU_061172_0_0_5"/>
<dbReference type="AlphaFoldDB" id="I4Z4V5"/>
<dbReference type="SUPFAM" id="SSF56112">
    <property type="entry name" value="Protein kinase-like (PK-like)"/>
    <property type="match status" value="1"/>
</dbReference>
<dbReference type="Pfam" id="PF04655">
    <property type="entry name" value="APH_6_hur"/>
    <property type="match status" value="1"/>
</dbReference>
<dbReference type="Proteomes" id="UP000003947">
    <property type="component" value="Unassembled WGS sequence"/>
</dbReference>
<evidence type="ECO:0000313" key="1">
    <source>
        <dbReference type="EMBL" id="EIM31247.1"/>
    </source>
</evidence>
<dbReference type="EMBL" id="JH660633">
    <property type="protein sequence ID" value="EIM31247.1"/>
    <property type="molecule type" value="Genomic_DNA"/>
</dbReference>
<evidence type="ECO:0000313" key="2">
    <source>
        <dbReference type="Proteomes" id="UP000003947"/>
    </source>
</evidence>
<dbReference type="GO" id="GO:0016301">
    <property type="term" value="F:kinase activity"/>
    <property type="evidence" value="ECO:0007669"/>
    <property type="project" value="UniProtKB-KW"/>
</dbReference>
<name>I4Z4V5_9HYPH</name>
<keyword evidence="1" id="KW-0418">Kinase</keyword>
<reference evidence="1 2" key="1">
    <citation type="submission" date="2012-02" db="EMBL/GenBank/DDBJ databases">
        <title>Improved High-Quality Draft sequence of Microvirga sp. WSM3557.</title>
        <authorList>
            <consortium name="US DOE Joint Genome Institute"/>
            <person name="Lucas S."/>
            <person name="Han J."/>
            <person name="Lapidus A."/>
            <person name="Cheng J.-F."/>
            <person name="Goodwin L."/>
            <person name="Pitluck S."/>
            <person name="Peters L."/>
            <person name="Zhang X."/>
            <person name="Detter J.C."/>
            <person name="Han C."/>
            <person name="Tapia R."/>
            <person name="Land M."/>
            <person name="Hauser L."/>
            <person name="Kyrpides N."/>
            <person name="Ivanova N."/>
            <person name="Pagani I."/>
            <person name="Brau L."/>
            <person name="Yates R."/>
            <person name="O'Hara G."/>
            <person name="Rui T."/>
            <person name="Howieson J."/>
            <person name="Reeve W."/>
            <person name="Woyke T."/>
        </authorList>
    </citation>
    <scope>NUCLEOTIDE SEQUENCE [LARGE SCALE GENOMIC DNA]</scope>
    <source>
        <strain evidence="1 2">WSM3557</strain>
    </source>
</reference>
<accession>I4Z4V5</accession>
<keyword evidence="2" id="KW-1185">Reference proteome</keyword>
<dbReference type="InterPro" id="IPR011009">
    <property type="entry name" value="Kinase-like_dom_sf"/>
</dbReference>
<dbReference type="eggNOG" id="COG3570">
    <property type="taxonomic scope" value="Bacteria"/>
</dbReference>
<gene>
    <name evidence="1" type="ORF">MicloDRAFT_00002370</name>
</gene>
<dbReference type="PATRIC" id="fig|864069.3.peg.250"/>
<organism evidence="1 2">
    <name type="scientific">Microvirga lotononidis</name>
    <dbReference type="NCBI Taxonomy" id="864069"/>
    <lineage>
        <taxon>Bacteria</taxon>
        <taxon>Pseudomonadati</taxon>
        <taxon>Pseudomonadota</taxon>
        <taxon>Alphaproteobacteria</taxon>
        <taxon>Hyphomicrobiales</taxon>
        <taxon>Methylobacteriaceae</taxon>
        <taxon>Microvirga</taxon>
    </lineage>
</organism>
<sequence length="235" mass="25727">MLKISHEEDERFGGVLMEWWDGEGAARVLARDNEALLLERATGSDSLAEMARSGHDDEACRILCATAARLHAPRPNPRRDLIPLAIWFRDLEPAAATHGGILVHCAEAACTLLAKPREVGVLHGDLHHDNVLDFGARGWVAIDPKRLVGERGFDFANIFTNPDLADPTHPVATMPGRFARRLELVTSAAGLEQRRLLRWILAWTGLSAVWFLGDGNPLAAIDLEVASLAAAELDR</sequence>
<proteinExistence type="predicted"/>
<dbReference type="GO" id="GO:0016773">
    <property type="term" value="F:phosphotransferase activity, alcohol group as acceptor"/>
    <property type="evidence" value="ECO:0007669"/>
    <property type="project" value="InterPro"/>
</dbReference>
<dbReference type="InterPro" id="IPR006748">
    <property type="entry name" value="NH2Glyco/OHUrea_AB-resist_kin"/>
</dbReference>
<dbReference type="GO" id="GO:0019748">
    <property type="term" value="P:secondary metabolic process"/>
    <property type="evidence" value="ECO:0007669"/>
    <property type="project" value="InterPro"/>
</dbReference>